<evidence type="ECO:0000313" key="6">
    <source>
        <dbReference type="WBParaSite" id="PSU_v2.g2147.t1"/>
    </source>
</evidence>
<keyword evidence="3" id="KW-0675">Receptor</keyword>
<name>A0A914YQW6_9BILA</name>
<dbReference type="Proteomes" id="UP000887577">
    <property type="component" value="Unplaced"/>
</dbReference>
<dbReference type="PROSITE" id="PS51843">
    <property type="entry name" value="NR_LBD"/>
    <property type="match status" value="1"/>
</dbReference>
<dbReference type="Gene3D" id="1.10.565.10">
    <property type="entry name" value="Retinoid X Receptor"/>
    <property type="match status" value="1"/>
</dbReference>
<dbReference type="GO" id="GO:0006357">
    <property type="term" value="P:regulation of transcription by RNA polymerase II"/>
    <property type="evidence" value="ECO:0007669"/>
    <property type="project" value="TreeGrafter"/>
</dbReference>
<organism evidence="5 6">
    <name type="scientific">Panagrolaimus superbus</name>
    <dbReference type="NCBI Taxonomy" id="310955"/>
    <lineage>
        <taxon>Eukaryota</taxon>
        <taxon>Metazoa</taxon>
        <taxon>Ecdysozoa</taxon>
        <taxon>Nematoda</taxon>
        <taxon>Chromadorea</taxon>
        <taxon>Rhabditida</taxon>
        <taxon>Tylenchina</taxon>
        <taxon>Panagrolaimomorpha</taxon>
        <taxon>Panagrolaimoidea</taxon>
        <taxon>Panagrolaimidae</taxon>
        <taxon>Panagrolaimus</taxon>
    </lineage>
</organism>
<dbReference type="Pfam" id="PF00104">
    <property type="entry name" value="Hormone_recep"/>
    <property type="match status" value="1"/>
</dbReference>
<dbReference type="PANTHER" id="PTHR46011:SF28">
    <property type="entry name" value="NUCLEAR HORMONE RECEPTOR FAMILY MEMBER NHR-71"/>
    <property type="match status" value="1"/>
</dbReference>
<dbReference type="GO" id="GO:0005634">
    <property type="term" value="C:nucleus"/>
    <property type="evidence" value="ECO:0007669"/>
    <property type="project" value="TreeGrafter"/>
</dbReference>
<keyword evidence="1" id="KW-0805">Transcription regulation</keyword>
<keyword evidence="2" id="KW-0804">Transcription</keyword>
<dbReference type="GO" id="GO:0003700">
    <property type="term" value="F:DNA-binding transcription factor activity"/>
    <property type="evidence" value="ECO:0007669"/>
    <property type="project" value="TreeGrafter"/>
</dbReference>
<dbReference type="WBParaSite" id="PSU_v2.g2147.t1">
    <property type="protein sequence ID" value="PSU_v2.g2147.t1"/>
    <property type="gene ID" value="PSU_v2.g2147"/>
</dbReference>
<evidence type="ECO:0000259" key="4">
    <source>
        <dbReference type="PROSITE" id="PS51843"/>
    </source>
</evidence>
<reference evidence="6" key="1">
    <citation type="submission" date="2022-11" db="UniProtKB">
        <authorList>
            <consortium name="WormBaseParasite"/>
        </authorList>
    </citation>
    <scope>IDENTIFICATION</scope>
</reference>
<evidence type="ECO:0000256" key="3">
    <source>
        <dbReference type="ARBA" id="ARBA00023170"/>
    </source>
</evidence>
<dbReference type="InterPro" id="IPR035500">
    <property type="entry name" value="NHR-like_dom_sf"/>
</dbReference>
<sequence>MDVYEKKYPTLANMLQIYLNFTKLRFDQYQRDEREPEVKSTFNYIDYIRMNHFDAENGMALFEKFPYFCELPESDKSALFKRFREPFLLFERIYDTLNIVGSKLDDKYIMLQNGDCFNFATLNQAFMPREMSNVFKIIFSSWAAFLPVIRKMNLEIIEAVYIFCCLLWNTSYLDSPISKEGEEIIRRGRIIIHKEMREFYDYDEIKWERIYSLRNFLIKTEKFVAEYKKQVVVDM</sequence>
<dbReference type="PANTHER" id="PTHR46011">
    <property type="entry name" value="NUCLEAR HORMONE RECEPTOR FAMILY MEMBER NHR-86-RELATED"/>
    <property type="match status" value="1"/>
</dbReference>
<proteinExistence type="predicted"/>
<evidence type="ECO:0000313" key="5">
    <source>
        <dbReference type="Proteomes" id="UP000887577"/>
    </source>
</evidence>
<accession>A0A914YQW6</accession>
<protein>
    <submittedName>
        <fullName evidence="6">NR LBD domain-containing protein</fullName>
    </submittedName>
</protein>
<evidence type="ECO:0000256" key="1">
    <source>
        <dbReference type="ARBA" id="ARBA00023015"/>
    </source>
</evidence>
<evidence type="ECO:0000256" key="2">
    <source>
        <dbReference type="ARBA" id="ARBA00023163"/>
    </source>
</evidence>
<dbReference type="InterPro" id="IPR000536">
    <property type="entry name" value="Nucl_hrmn_rcpt_lig-bd"/>
</dbReference>
<dbReference type="AlphaFoldDB" id="A0A914YQW6"/>
<keyword evidence="5" id="KW-1185">Reference proteome</keyword>
<dbReference type="SUPFAM" id="SSF48508">
    <property type="entry name" value="Nuclear receptor ligand-binding domain"/>
    <property type="match status" value="1"/>
</dbReference>
<feature type="domain" description="NR LBD" evidence="4">
    <location>
        <begin position="6"/>
        <end position="235"/>
    </location>
</feature>